<evidence type="ECO:0000313" key="1">
    <source>
        <dbReference type="EMBL" id="QHN41427.1"/>
    </source>
</evidence>
<dbReference type="InterPro" id="IPR021125">
    <property type="entry name" value="DUF2127"/>
</dbReference>
<protein>
    <submittedName>
        <fullName evidence="1">DUF2127 domain-containing protein</fullName>
    </submittedName>
</protein>
<sequence length="258" mass="28263">MRLDWELLVCGVRGHETYRPDETFLAERLQVDTAAGTSWRCLRCGSFVPGEPAGGGPADHAPEVPRGAALRDLVIMRLLALDRLAHFVVLLAAGIVVIGLRHSQDALRDGFKREMPLLEPIAQQLGWNIDDSRIVHLIEKSFTLSSTAIVLIGCAIIVYASLQGIEAVGLWLIKRWGEYFSVIVTSVFIPVEIYELTEKISVFKILVLLINLAAVVWLVWSKRLFGARGGAAAYHAEHSAESLLTVERAASAVPAESS</sequence>
<dbReference type="Pfam" id="PF09900">
    <property type="entry name" value="DUF2127"/>
    <property type="match status" value="1"/>
</dbReference>
<organism evidence="1">
    <name type="scientific">Gordonia amarae</name>
    <dbReference type="NCBI Taxonomy" id="36821"/>
    <lineage>
        <taxon>Bacteria</taxon>
        <taxon>Bacillati</taxon>
        <taxon>Actinomycetota</taxon>
        <taxon>Actinomycetes</taxon>
        <taxon>Mycobacteriales</taxon>
        <taxon>Gordoniaceae</taxon>
        <taxon>Gordonia</taxon>
    </lineage>
</organism>
<dbReference type="EMBL" id="CP045810">
    <property type="protein sequence ID" value="QHN41427.1"/>
    <property type="molecule type" value="Genomic_DNA"/>
</dbReference>
<dbReference type="AlphaFoldDB" id="A0A857L6P5"/>
<proteinExistence type="predicted"/>
<dbReference type="RefSeq" id="WP_040514491.1">
    <property type="nucleotide sequence ID" value="NZ_CP045804.1"/>
</dbReference>
<name>A0A857L6P5_9ACTN</name>
<accession>A0A857L6P5</accession>
<reference evidence="1" key="1">
    <citation type="journal article" date="2021" name="Nat. Microbiol.">
        <title>Cocultivation of an ultrasmall environmental parasitic bacterium with lytic ability against bacteria associated with wastewater foams.</title>
        <authorList>
            <person name="Batinovic S."/>
            <person name="Rose J.J.A."/>
            <person name="Ratcliffe J."/>
            <person name="Seviour R.J."/>
            <person name="Petrovski S."/>
        </authorList>
    </citation>
    <scope>NUCLEOTIDE SEQUENCE</scope>
    <source>
        <strain evidence="1">CON44</strain>
    </source>
</reference>
<gene>
    <name evidence="1" type="ORF">GII30_21720</name>
</gene>